<keyword evidence="2" id="KW-0812">Transmembrane</keyword>
<dbReference type="EMBL" id="JABEPQ010000009">
    <property type="protein sequence ID" value="NNM48285.1"/>
    <property type="molecule type" value="Genomic_DNA"/>
</dbReference>
<keyword evidence="5" id="KW-1185">Reference proteome</keyword>
<sequence length="152" mass="15996">MTRSTPRPRHRSDPQRGRRPRVAGRRLPEGGREGGSASIQMVFLLPVLFSVMFLGMQAALYYHARTVAIAAAQEGARAAAAETGTTNQGTRAALDFVADAGGDNVLTGVVASGARTVTTATVTVRGRSLSVIPGWAPLLEQSATAPVERLTR</sequence>
<name>A0A849HJZ9_9MICO</name>
<organism evidence="4 5">
    <name type="scientific">Knoellia koreensis</name>
    <dbReference type="NCBI Taxonomy" id="2730921"/>
    <lineage>
        <taxon>Bacteria</taxon>
        <taxon>Bacillati</taxon>
        <taxon>Actinomycetota</taxon>
        <taxon>Actinomycetes</taxon>
        <taxon>Micrococcales</taxon>
        <taxon>Intrasporangiaceae</taxon>
        <taxon>Knoellia</taxon>
    </lineage>
</organism>
<dbReference type="Proteomes" id="UP000588586">
    <property type="component" value="Unassembled WGS sequence"/>
</dbReference>
<dbReference type="Pfam" id="PF07811">
    <property type="entry name" value="TadE"/>
    <property type="match status" value="1"/>
</dbReference>
<feature type="region of interest" description="Disordered" evidence="1">
    <location>
        <begin position="1"/>
        <end position="34"/>
    </location>
</feature>
<protein>
    <submittedName>
        <fullName evidence="4">Pilus assembly protein</fullName>
    </submittedName>
</protein>
<keyword evidence="2" id="KW-0472">Membrane</keyword>
<evidence type="ECO:0000256" key="1">
    <source>
        <dbReference type="SAM" id="MobiDB-lite"/>
    </source>
</evidence>
<evidence type="ECO:0000313" key="4">
    <source>
        <dbReference type="EMBL" id="NNM48285.1"/>
    </source>
</evidence>
<comment type="caution">
    <text evidence="4">The sequence shown here is derived from an EMBL/GenBank/DDBJ whole genome shotgun (WGS) entry which is preliminary data.</text>
</comment>
<evidence type="ECO:0000256" key="2">
    <source>
        <dbReference type="SAM" id="Phobius"/>
    </source>
</evidence>
<gene>
    <name evidence="4" type="ORF">HJG52_20050</name>
</gene>
<feature type="domain" description="TadE-like" evidence="3">
    <location>
        <begin position="35"/>
        <end position="77"/>
    </location>
</feature>
<evidence type="ECO:0000259" key="3">
    <source>
        <dbReference type="Pfam" id="PF07811"/>
    </source>
</evidence>
<evidence type="ECO:0000313" key="5">
    <source>
        <dbReference type="Proteomes" id="UP000588586"/>
    </source>
</evidence>
<dbReference type="AlphaFoldDB" id="A0A849HJZ9"/>
<reference evidence="4 5" key="1">
    <citation type="submission" date="2020-04" db="EMBL/GenBank/DDBJ databases">
        <title>Knoellia sp. isolate from air conditioner.</title>
        <authorList>
            <person name="Chea S."/>
            <person name="Kim D.-U."/>
        </authorList>
    </citation>
    <scope>NUCLEOTIDE SEQUENCE [LARGE SCALE GENOMIC DNA]</scope>
    <source>
        <strain evidence="4 5">DB2414S</strain>
    </source>
</reference>
<proteinExistence type="predicted"/>
<feature type="compositionally biased region" description="Basic residues" evidence="1">
    <location>
        <begin position="1"/>
        <end position="10"/>
    </location>
</feature>
<feature type="transmembrane region" description="Helical" evidence="2">
    <location>
        <begin position="42"/>
        <end position="62"/>
    </location>
</feature>
<keyword evidence="2" id="KW-1133">Transmembrane helix</keyword>
<dbReference type="InterPro" id="IPR012495">
    <property type="entry name" value="TadE-like_dom"/>
</dbReference>
<accession>A0A849HJZ9</accession>